<dbReference type="EMBL" id="RHHQ01000018">
    <property type="protein sequence ID" value="RNB83323.1"/>
    <property type="molecule type" value="Genomic_DNA"/>
</dbReference>
<name>A0A3M8D660_9BACL</name>
<dbReference type="OrthoDB" id="9762795at2"/>
<keyword evidence="2" id="KW-1185">Reference proteome</keyword>
<comment type="caution">
    <text evidence="1">The sequence shown here is derived from an EMBL/GenBank/DDBJ whole genome shotgun (WGS) entry which is preliminary data.</text>
</comment>
<proteinExistence type="predicted"/>
<evidence type="ECO:0000313" key="2">
    <source>
        <dbReference type="Proteomes" id="UP000271031"/>
    </source>
</evidence>
<dbReference type="SUPFAM" id="SSF55486">
    <property type="entry name" value="Metalloproteases ('zincins'), catalytic domain"/>
    <property type="match status" value="1"/>
</dbReference>
<dbReference type="Proteomes" id="UP000271031">
    <property type="component" value="Unassembled WGS sequence"/>
</dbReference>
<accession>A0A3M8D660</accession>
<dbReference type="RefSeq" id="WP_122920055.1">
    <property type="nucleotide sequence ID" value="NZ_RHHQ01000018.1"/>
</dbReference>
<evidence type="ECO:0008006" key="3">
    <source>
        <dbReference type="Google" id="ProtNLM"/>
    </source>
</evidence>
<dbReference type="Gene3D" id="1.10.1370.30">
    <property type="match status" value="1"/>
</dbReference>
<organism evidence="1 2">
    <name type="scientific">Brevibacillus fluminis</name>
    <dbReference type="NCBI Taxonomy" id="511487"/>
    <lineage>
        <taxon>Bacteria</taxon>
        <taxon>Bacillati</taxon>
        <taxon>Bacillota</taxon>
        <taxon>Bacilli</taxon>
        <taxon>Bacillales</taxon>
        <taxon>Paenibacillaceae</taxon>
        <taxon>Brevibacillus</taxon>
    </lineage>
</organism>
<evidence type="ECO:0000313" key="1">
    <source>
        <dbReference type="EMBL" id="RNB83323.1"/>
    </source>
</evidence>
<reference evidence="1 2" key="1">
    <citation type="submission" date="2018-10" db="EMBL/GenBank/DDBJ databases">
        <title>Phylogenomics of Brevibacillus.</title>
        <authorList>
            <person name="Dunlap C."/>
        </authorList>
    </citation>
    <scope>NUCLEOTIDE SEQUENCE [LARGE SCALE GENOMIC DNA]</scope>
    <source>
        <strain evidence="1 2">JCM 15716</strain>
    </source>
</reference>
<sequence length="514" mass="60087">MTNIFDLDLLCAIGEEEAWKAAYEEELRKLDESFRLVTLLEYEAVTRNQEDARLEDLQNQHFVLFTDPRFAQVLGKWEQQLADGTWKRRLKVLQNAAREKEIENHPTVAALKNKLQTHLTNLMLTHQGESYPFSSVQSHLMANADRDLRKALFDQVNHAAVEMEEEFRALVKARNEMARQKGYPTYHHYLFEGIMELDFELYRTEGFQMMEATRPISREWSQRFQEKWGYTGTQYYDAFYAALNFLEIPRSLFPQERIKDALHFTCRHFGLEPERMPLQIELLDIPYGGMMNAIATDDLRIALKKQDGFSRYGVAMHELGHALYEFFSAQQSPELFRFKNIIGHEAMAEIVMTIASQKEWLRDFLGIEEAVLAQTAEAEHLFSLTLTKFYFYQSMVERALYENPDDDFQAMADRVFQEIFGGDSMGMHPAAEMMFLAYPVYVQDYIYADGVRDMIRERFAIGGLYGQADVFEVIKNVFMEPSEAQTWQERVEKLCGKRFSLQAFAQFLAKEKSF</sequence>
<gene>
    <name evidence="1" type="ORF">EDM56_21895</name>
</gene>
<dbReference type="AlphaFoldDB" id="A0A3M8D660"/>
<protein>
    <recommendedName>
        <fullName evidence="3">Peptidase M3</fullName>
    </recommendedName>
</protein>